<protein>
    <submittedName>
        <fullName evidence="2">Uncharacterized protein</fullName>
    </submittedName>
</protein>
<keyword evidence="3" id="KW-1185">Reference proteome</keyword>
<name>A0A5B7K6G6_PORTR</name>
<proteinExistence type="predicted"/>
<keyword evidence="1" id="KW-0812">Transmembrane</keyword>
<comment type="caution">
    <text evidence="2">The sequence shown here is derived from an EMBL/GenBank/DDBJ whole genome shotgun (WGS) entry which is preliminary data.</text>
</comment>
<dbReference type="Proteomes" id="UP000324222">
    <property type="component" value="Unassembled WGS sequence"/>
</dbReference>
<organism evidence="2 3">
    <name type="scientific">Portunus trituberculatus</name>
    <name type="common">Swimming crab</name>
    <name type="synonym">Neptunus trituberculatus</name>
    <dbReference type="NCBI Taxonomy" id="210409"/>
    <lineage>
        <taxon>Eukaryota</taxon>
        <taxon>Metazoa</taxon>
        <taxon>Ecdysozoa</taxon>
        <taxon>Arthropoda</taxon>
        <taxon>Crustacea</taxon>
        <taxon>Multicrustacea</taxon>
        <taxon>Malacostraca</taxon>
        <taxon>Eumalacostraca</taxon>
        <taxon>Eucarida</taxon>
        <taxon>Decapoda</taxon>
        <taxon>Pleocyemata</taxon>
        <taxon>Brachyura</taxon>
        <taxon>Eubrachyura</taxon>
        <taxon>Portunoidea</taxon>
        <taxon>Portunidae</taxon>
        <taxon>Portuninae</taxon>
        <taxon>Portunus</taxon>
    </lineage>
</organism>
<dbReference type="AlphaFoldDB" id="A0A5B7K6G6"/>
<keyword evidence="1" id="KW-1133">Transmembrane helix</keyword>
<evidence type="ECO:0000256" key="1">
    <source>
        <dbReference type="SAM" id="Phobius"/>
    </source>
</evidence>
<gene>
    <name evidence="2" type="ORF">E2C01_099806</name>
</gene>
<evidence type="ECO:0000313" key="3">
    <source>
        <dbReference type="Proteomes" id="UP000324222"/>
    </source>
</evidence>
<sequence>MKIGDKEEQKRWLRMRWPRNHPDEVLPRLPACAAHSPEGKVEVKYSSVGRLRGGEGGRKWDVTCVFVRGDGVVVYVLCLCFAVLFSVFLSDL</sequence>
<reference evidence="2 3" key="1">
    <citation type="submission" date="2019-05" db="EMBL/GenBank/DDBJ databases">
        <title>Another draft genome of Portunus trituberculatus and its Hox gene families provides insights of decapod evolution.</title>
        <authorList>
            <person name="Jeong J.-H."/>
            <person name="Song I."/>
            <person name="Kim S."/>
            <person name="Choi T."/>
            <person name="Kim D."/>
            <person name="Ryu S."/>
            <person name="Kim W."/>
        </authorList>
    </citation>
    <scope>NUCLEOTIDE SEQUENCE [LARGE SCALE GENOMIC DNA]</scope>
    <source>
        <tissue evidence="2">Muscle</tissue>
    </source>
</reference>
<evidence type="ECO:0000313" key="2">
    <source>
        <dbReference type="EMBL" id="MPD04133.1"/>
    </source>
</evidence>
<feature type="transmembrane region" description="Helical" evidence="1">
    <location>
        <begin position="72"/>
        <end position="89"/>
    </location>
</feature>
<dbReference type="EMBL" id="VSRR010139540">
    <property type="protein sequence ID" value="MPD04133.1"/>
    <property type="molecule type" value="Genomic_DNA"/>
</dbReference>
<keyword evidence="1" id="KW-0472">Membrane</keyword>
<accession>A0A5B7K6G6</accession>